<protein>
    <submittedName>
        <fullName evidence="1">Uncharacterized protein</fullName>
    </submittedName>
</protein>
<evidence type="ECO:0000313" key="1">
    <source>
        <dbReference type="EMBL" id="KAJ7324572.1"/>
    </source>
</evidence>
<dbReference type="Proteomes" id="UP001142489">
    <property type="component" value="Unassembled WGS sequence"/>
</dbReference>
<proteinExistence type="predicted"/>
<dbReference type="AlphaFoldDB" id="A0A9Q0XRL6"/>
<comment type="caution">
    <text evidence="1">The sequence shown here is derived from an EMBL/GenBank/DDBJ whole genome shotgun (WGS) entry which is preliminary data.</text>
</comment>
<sequence length="202" mass="23255">MPDHRLPKRCLMEQWKSGGWATLEQNLLKSKSLSTDIYVFPRVKSVLKEWIYKHDNDQDLALISPSGFSHWYHLWKTNHSRAHYLHSLTIPSLRTAFTELHFQSMPTAFLDGRYSNVPRHLRLCICGAAEIEDVAHYLLNCQLYQNPRANLLGNISAPLQAESPLVKVGRLLSDCDLYITYRVARFAKAARKIRANFLSTTS</sequence>
<name>A0A9Q0XRL6_9SAUR</name>
<evidence type="ECO:0000313" key="2">
    <source>
        <dbReference type="Proteomes" id="UP001142489"/>
    </source>
</evidence>
<gene>
    <name evidence="1" type="ORF">JRQ81_017592</name>
</gene>
<keyword evidence="2" id="KW-1185">Reference proteome</keyword>
<organism evidence="1 2">
    <name type="scientific">Phrynocephalus forsythii</name>
    <dbReference type="NCBI Taxonomy" id="171643"/>
    <lineage>
        <taxon>Eukaryota</taxon>
        <taxon>Metazoa</taxon>
        <taxon>Chordata</taxon>
        <taxon>Craniata</taxon>
        <taxon>Vertebrata</taxon>
        <taxon>Euteleostomi</taxon>
        <taxon>Lepidosauria</taxon>
        <taxon>Squamata</taxon>
        <taxon>Bifurcata</taxon>
        <taxon>Unidentata</taxon>
        <taxon>Episquamata</taxon>
        <taxon>Toxicofera</taxon>
        <taxon>Iguania</taxon>
        <taxon>Acrodonta</taxon>
        <taxon>Agamidae</taxon>
        <taxon>Agaminae</taxon>
        <taxon>Phrynocephalus</taxon>
    </lineage>
</organism>
<dbReference type="EMBL" id="JAPFRF010000008">
    <property type="protein sequence ID" value="KAJ7324572.1"/>
    <property type="molecule type" value="Genomic_DNA"/>
</dbReference>
<feature type="non-terminal residue" evidence="1">
    <location>
        <position position="202"/>
    </location>
</feature>
<accession>A0A9Q0XRL6</accession>
<reference evidence="1" key="1">
    <citation type="journal article" date="2023" name="DNA Res.">
        <title>Chromosome-level genome assembly of Phrynocephalus forsythii using third-generation DNA sequencing and Hi-C analysis.</title>
        <authorList>
            <person name="Qi Y."/>
            <person name="Zhao W."/>
            <person name="Zhao Y."/>
            <person name="Niu C."/>
            <person name="Cao S."/>
            <person name="Zhang Y."/>
        </authorList>
    </citation>
    <scope>NUCLEOTIDE SEQUENCE</scope>
    <source>
        <tissue evidence="1">Muscle</tissue>
    </source>
</reference>
<dbReference type="OrthoDB" id="6157781at2759"/>